<dbReference type="InterPro" id="IPR001753">
    <property type="entry name" value="Enoyl-CoA_hydra/iso"/>
</dbReference>
<dbReference type="EMBL" id="CAIT01000004">
    <property type="protein sequence ID" value="CCH51625.1"/>
    <property type="molecule type" value="Genomic_DNA"/>
</dbReference>
<sequence>MPSDGRSKQPSNERKITTTMNTTTPTTQTGVPDYFTKYEHLHLSRTTDGILEIRFTTNGGPIVFTGKDHTEFVEAFFQISRDRANKVVILTGTGDEWFAQIDGPSLGDITNPREWYNTWWEGQKVLQNLVDINVPVIAAINGPATVHSEYALTADVLLASENAYFQDFPHLTFGIVPGDGVQTVWAKALGDYRAKYFLYTQQKLSAQEARQLGLVAEVLPDSAALMNRAYEIARQLLTIPDLTRRFMRSVFTQNLKRDFLEQVGYGMALEGISATDLKIAAEEASRNK</sequence>
<dbReference type="Gene3D" id="3.90.226.10">
    <property type="entry name" value="2-enoyl-CoA Hydratase, Chain A, domain 1"/>
    <property type="match status" value="1"/>
</dbReference>
<dbReference type="CDD" id="cd06558">
    <property type="entry name" value="crotonase-like"/>
    <property type="match status" value="1"/>
</dbReference>
<proteinExistence type="inferred from homology"/>
<comment type="similarity">
    <text evidence="1">Belongs to the enoyl-CoA hydratase/isomerase family.</text>
</comment>
<dbReference type="EC" id="4.2.1.17" evidence="3"/>
<feature type="region of interest" description="Disordered" evidence="2">
    <location>
        <begin position="1"/>
        <end position="28"/>
    </location>
</feature>
<reference evidence="3 4" key="1">
    <citation type="journal article" date="2012" name="J. Bacteriol.">
        <title>Genome Sequence of the Filamentous Bacterium Fibrisoma limi BUZ 3T.</title>
        <authorList>
            <person name="Filippini M."/>
            <person name="Qi W."/>
            <person name="Jaenicke S."/>
            <person name="Goesmann A."/>
            <person name="Smits T.H."/>
            <person name="Bagheri H.C."/>
        </authorList>
    </citation>
    <scope>NUCLEOTIDE SEQUENCE [LARGE SCALE GENOMIC DNA]</scope>
    <source>
        <strain evidence="4">BUZ 3T</strain>
    </source>
</reference>
<evidence type="ECO:0000256" key="2">
    <source>
        <dbReference type="SAM" id="MobiDB-lite"/>
    </source>
</evidence>
<dbReference type="Pfam" id="PF00378">
    <property type="entry name" value="ECH_1"/>
    <property type="match status" value="1"/>
</dbReference>
<accession>I2GCK1</accession>
<dbReference type="PANTHER" id="PTHR43802">
    <property type="entry name" value="ENOYL-COA HYDRATASE"/>
    <property type="match status" value="1"/>
</dbReference>
<evidence type="ECO:0000313" key="3">
    <source>
        <dbReference type="EMBL" id="CCH51625.1"/>
    </source>
</evidence>
<evidence type="ECO:0000313" key="4">
    <source>
        <dbReference type="Proteomes" id="UP000009309"/>
    </source>
</evidence>
<protein>
    <submittedName>
        <fullName evidence="3">Enoyl-CoA hydratase</fullName>
        <ecNumber evidence="3">4.2.1.17</ecNumber>
    </submittedName>
</protein>
<comment type="caution">
    <text evidence="3">The sequence shown here is derived from an EMBL/GenBank/DDBJ whole genome shotgun (WGS) entry which is preliminary data.</text>
</comment>
<evidence type="ECO:0000256" key="1">
    <source>
        <dbReference type="ARBA" id="ARBA00005254"/>
    </source>
</evidence>
<dbReference type="STRING" id="1185876.BN8_00564"/>
<feature type="compositionally biased region" description="Low complexity" evidence="2">
    <location>
        <begin position="17"/>
        <end position="28"/>
    </location>
</feature>
<keyword evidence="4" id="KW-1185">Reference proteome</keyword>
<organism evidence="3 4">
    <name type="scientific">Fibrisoma limi BUZ 3</name>
    <dbReference type="NCBI Taxonomy" id="1185876"/>
    <lineage>
        <taxon>Bacteria</taxon>
        <taxon>Pseudomonadati</taxon>
        <taxon>Bacteroidota</taxon>
        <taxon>Cytophagia</taxon>
        <taxon>Cytophagales</taxon>
        <taxon>Spirosomataceae</taxon>
        <taxon>Fibrisoma</taxon>
    </lineage>
</organism>
<dbReference type="PANTHER" id="PTHR43802:SF1">
    <property type="entry name" value="IP11341P-RELATED"/>
    <property type="match status" value="1"/>
</dbReference>
<dbReference type="eggNOG" id="COG1024">
    <property type="taxonomic scope" value="Bacteria"/>
</dbReference>
<dbReference type="InterPro" id="IPR029045">
    <property type="entry name" value="ClpP/crotonase-like_dom_sf"/>
</dbReference>
<dbReference type="SUPFAM" id="SSF52096">
    <property type="entry name" value="ClpP/crotonase"/>
    <property type="match status" value="1"/>
</dbReference>
<dbReference type="AlphaFoldDB" id="I2GCK1"/>
<gene>
    <name evidence="3" type="ORF">BN8_00564</name>
</gene>
<dbReference type="GO" id="GO:0004300">
    <property type="term" value="F:enoyl-CoA hydratase activity"/>
    <property type="evidence" value="ECO:0007669"/>
    <property type="project" value="UniProtKB-EC"/>
</dbReference>
<dbReference type="Proteomes" id="UP000009309">
    <property type="component" value="Unassembled WGS sequence"/>
</dbReference>
<feature type="compositionally biased region" description="Basic and acidic residues" evidence="2">
    <location>
        <begin position="1"/>
        <end position="16"/>
    </location>
</feature>
<name>I2GCK1_9BACT</name>
<keyword evidence="3" id="KW-0456">Lyase</keyword>